<dbReference type="GO" id="GO:0008237">
    <property type="term" value="F:metallopeptidase activity"/>
    <property type="evidence" value="ECO:0007669"/>
    <property type="project" value="UniProtKB-KW"/>
</dbReference>
<sequence>MSCRTFFSPDRTRYVLFTESVLRHMYSYAQRGWRQTEAGGEIYSPTPYSSSLLVDAITGPHTEDRRSRHSYNPDVEAATRARNTEFQRGRHAVGLWHTHPESRPTPSGRDRTTTEDYLGAFCEQRERYLSVIIGNRGETPAMTVWSAEKGGNWQCWDESRGQPVQLIAMLSP</sequence>
<dbReference type="Pfam" id="PF14464">
    <property type="entry name" value="Prok-JAB"/>
    <property type="match status" value="1"/>
</dbReference>
<evidence type="ECO:0000256" key="3">
    <source>
        <dbReference type="ARBA" id="ARBA00022801"/>
    </source>
</evidence>
<name>A0A2N5C352_9BURK</name>
<evidence type="ECO:0000256" key="2">
    <source>
        <dbReference type="ARBA" id="ARBA00022723"/>
    </source>
</evidence>
<keyword evidence="4" id="KW-0862">Zinc</keyword>
<organism evidence="7 8">
    <name type="scientific">Cupriavidus pauculus</name>
    <dbReference type="NCBI Taxonomy" id="82633"/>
    <lineage>
        <taxon>Bacteria</taxon>
        <taxon>Pseudomonadati</taxon>
        <taxon>Pseudomonadota</taxon>
        <taxon>Betaproteobacteria</taxon>
        <taxon>Burkholderiales</taxon>
        <taxon>Burkholderiaceae</taxon>
        <taxon>Cupriavidus</taxon>
    </lineage>
</organism>
<dbReference type="AlphaFoldDB" id="A0A2N5C352"/>
<gene>
    <name evidence="7" type="ORF">CYJ10_30980</name>
</gene>
<protein>
    <recommendedName>
        <fullName evidence="6">JAB domain-containing protein</fullName>
    </recommendedName>
</protein>
<dbReference type="SUPFAM" id="SSF102712">
    <property type="entry name" value="JAB1/MPN domain"/>
    <property type="match status" value="1"/>
</dbReference>
<dbReference type="InterPro" id="IPR028090">
    <property type="entry name" value="JAB_dom_prok"/>
</dbReference>
<evidence type="ECO:0000259" key="6">
    <source>
        <dbReference type="Pfam" id="PF14464"/>
    </source>
</evidence>
<keyword evidence="1" id="KW-0645">Protease</keyword>
<accession>A0A2N5C352</accession>
<dbReference type="EMBL" id="PJRP01000024">
    <property type="protein sequence ID" value="PLP96641.1"/>
    <property type="molecule type" value="Genomic_DNA"/>
</dbReference>
<dbReference type="Proteomes" id="UP000234341">
    <property type="component" value="Unassembled WGS sequence"/>
</dbReference>
<reference evidence="7 8" key="1">
    <citation type="submission" date="2017-12" db="EMBL/GenBank/DDBJ databases">
        <title>Genome sequence of the active heterotrophic nitrifier-denitrifier, Cupriavidus pauculus UM1.</title>
        <authorList>
            <person name="Putonti C."/>
            <person name="Castignetti D."/>
        </authorList>
    </citation>
    <scope>NUCLEOTIDE SEQUENCE [LARGE SCALE GENOMIC DNA]</scope>
    <source>
        <strain evidence="7 8">UM1</strain>
    </source>
</reference>
<keyword evidence="3" id="KW-0378">Hydrolase</keyword>
<keyword evidence="2" id="KW-0479">Metal-binding</keyword>
<dbReference type="OrthoDB" id="8763200at2"/>
<keyword evidence="5" id="KW-0482">Metalloprotease</keyword>
<evidence type="ECO:0000256" key="1">
    <source>
        <dbReference type="ARBA" id="ARBA00022670"/>
    </source>
</evidence>
<dbReference type="Gene3D" id="3.40.140.10">
    <property type="entry name" value="Cytidine Deaminase, domain 2"/>
    <property type="match status" value="1"/>
</dbReference>
<dbReference type="GO" id="GO:0046872">
    <property type="term" value="F:metal ion binding"/>
    <property type="evidence" value="ECO:0007669"/>
    <property type="project" value="UniProtKB-KW"/>
</dbReference>
<dbReference type="GO" id="GO:0006508">
    <property type="term" value="P:proteolysis"/>
    <property type="evidence" value="ECO:0007669"/>
    <property type="project" value="UniProtKB-KW"/>
</dbReference>
<evidence type="ECO:0000313" key="8">
    <source>
        <dbReference type="Proteomes" id="UP000234341"/>
    </source>
</evidence>
<proteinExistence type="predicted"/>
<evidence type="ECO:0000256" key="5">
    <source>
        <dbReference type="ARBA" id="ARBA00023049"/>
    </source>
</evidence>
<evidence type="ECO:0000313" key="7">
    <source>
        <dbReference type="EMBL" id="PLP96641.1"/>
    </source>
</evidence>
<feature type="domain" description="JAB" evidence="6">
    <location>
        <begin position="21"/>
        <end position="145"/>
    </location>
</feature>
<comment type="caution">
    <text evidence="7">The sequence shown here is derived from an EMBL/GenBank/DDBJ whole genome shotgun (WGS) entry which is preliminary data.</text>
</comment>
<evidence type="ECO:0000256" key="4">
    <source>
        <dbReference type="ARBA" id="ARBA00022833"/>
    </source>
</evidence>